<evidence type="ECO:0000256" key="8">
    <source>
        <dbReference type="ARBA" id="ARBA00047851"/>
    </source>
</evidence>
<dbReference type="GO" id="GO:0009228">
    <property type="term" value="P:thiamine biosynthetic process"/>
    <property type="evidence" value="ECO:0007669"/>
    <property type="project" value="UniProtKB-KW"/>
</dbReference>
<keyword evidence="3 10" id="KW-0808">Transferase</keyword>
<comment type="function">
    <text evidence="1 10">Condenses 4-methyl-5-(beta-hydroxyethyl)thiazole monophosphate (THZ-P) and 2-methyl-4-amino-5-hydroxymethyl pyrimidine pyrophosphate (HMP-PP) to form thiamine monophosphate (TMP).</text>
</comment>
<comment type="similarity">
    <text evidence="10 11">Belongs to the thiamine-phosphate synthase family.</text>
</comment>
<protein>
    <recommendedName>
        <fullName evidence="10">Thiamine-phosphate synthase</fullName>
        <shortName evidence="10">TP synthase</shortName>
        <shortName evidence="10">TPS</shortName>
        <ecNumber evidence="10">2.5.1.3</ecNumber>
    </recommendedName>
    <alternativeName>
        <fullName evidence="10">Thiamine-phosphate pyrophosphorylase</fullName>
        <shortName evidence="10">TMP pyrophosphorylase</shortName>
        <shortName evidence="10">TMP-PPase</shortName>
    </alternativeName>
</protein>
<comment type="catalytic activity">
    <reaction evidence="9 10 11">
        <text>2-[(2R,5Z)-2-carboxy-4-methylthiazol-5(2H)-ylidene]ethyl phosphate + 4-amino-2-methyl-5-(diphosphooxymethyl)pyrimidine + 2 H(+) = thiamine phosphate + CO2 + diphosphate</text>
        <dbReference type="Rhea" id="RHEA:47844"/>
        <dbReference type="ChEBI" id="CHEBI:15378"/>
        <dbReference type="ChEBI" id="CHEBI:16526"/>
        <dbReference type="ChEBI" id="CHEBI:33019"/>
        <dbReference type="ChEBI" id="CHEBI:37575"/>
        <dbReference type="ChEBI" id="CHEBI:57841"/>
        <dbReference type="ChEBI" id="CHEBI:62899"/>
        <dbReference type="EC" id="2.5.1.3"/>
    </reaction>
</comment>
<comment type="catalytic activity">
    <reaction evidence="8 10 11">
        <text>2-(2-carboxy-4-methylthiazol-5-yl)ethyl phosphate + 4-amino-2-methyl-5-(diphosphooxymethyl)pyrimidine + 2 H(+) = thiamine phosphate + CO2 + diphosphate</text>
        <dbReference type="Rhea" id="RHEA:47848"/>
        <dbReference type="ChEBI" id="CHEBI:15378"/>
        <dbReference type="ChEBI" id="CHEBI:16526"/>
        <dbReference type="ChEBI" id="CHEBI:33019"/>
        <dbReference type="ChEBI" id="CHEBI:37575"/>
        <dbReference type="ChEBI" id="CHEBI:57841"/>
        <dbReference type="ChEBI" id="CHEBI:62890"/>
        <dbReference type="EC" id="2.5.1.3"/>
    </reaction>
</comment>
<dbReference type="InterPro" id="IPR034291">
    <property type="entry name" value="TMP_synthase"/>
</dbReference>
<comment type="caution">
    <text evidence="10">Lacks conserved residue(s) required for the propagation of feature annotation.</text>
</comment>
<organism evidence="14 15">
    <name type="scientific">Methyloradius palustris</name>
    <dbReference type="NCBI Taxonomy" id="2778876"/>
    <lineage>
        <taxon>Bacteria</taxon>
        <taxon>Pseudomonadati</taxon>
        <taxon>Pseudomonadota</taxon>
        <taxon>Betaproteobacteria</taxon>
        <taxon>Nitrosomonadales</taxon>
        <taxon>Methylophilaceae</taxon>
        <taxon>Methyloradius</taxon>
    </lineage>
</organism>
<feature type="binding site" evidence="10">
    <location>
        <begin position="136"/>
        <end position="138"/>
    </location>
    <ligand>
        <name>2-[(2R,5Z)-2-carboxy-4-methylthiazol-5(2H)-ylidene]ethyl phosphate</name>
        <dbReference type="ChEBI" id="CHEBI:62899"/>
    </ligand>
</feature>
<dbReference type="InterPro" id="IPR036206">
    <property type="entry name" value="ThiamineP_synth_sf"/>
</dbReference>
<proteinExistence type="inferred from homology"/>
<dbReference type="CDD" id="cd00564">
    <property type="entry name" value="TMP_TenI"/>
    <property type="match status" value="1"/>
</dbReference>
<dbReference type="Pfam" id="PF02581">
    <property type="entry name" value="TMP-TENI"/>
    <property type="match status" value="1"/>
</dbReference>
<dbReference type="EMBL" id="AP024110">
    <property type="protein sequence ID" value="BCM26256.1"/>
    <property type="molecule type" value="Genomic_DNA"/>
</dbReference>
<comment type="catalytic activity">
    <reaction evidence="7 10 11">
        <text>4-methyl-5-(2-phosphooxyethyl)-thiazole + 4-amino-2-methyl-5-(diphosphooxymethyl)pyrimidine + H(+) = thiamine phosphate + diphosphate</text>
        <dbReference type="Rhea" id="RHEA:22328"/>
        <dbReference type="ChEBI" id="CHEBI:15378"/>
        <dbReference type="ChEBI" id="CHEBI:33019"/>
        <dbReference type="ChEBI" id="CHEBI:37575"/>
        <dbReference type="ChEBI" id="CHEBI:57841"/>
        <dbReference type="ChEBI" id="CHEBI:58296"/>
        <dbReference type="EC" id="2.5.1.3"/>
    </reaction>
</comment>
<dbReference type="PANTHER" id="PTHR20857">
    <property type="entry name" value="THIAMINE-PHOSPHATE PYROPHOSPHORYLASE"/>
    <property type="match status" value="1"/>
</dbReference>
<dbReference type="SUPFAM" id="SSF51391">
    <property type="entry name" value="Thiamin phosphate synthase"/>
    <property type="match status" value="1"/>
</dbReference>
<evidence type="ECO:0000256" key="6">
    <source>
        <dbReference type="ARBA" id="ARBA00022977"/>
    </source>
</evidence>
<evidence type="ECO:0000256" key="1">
    <source>
        <dbReference type="ARBA" id="ARBA00003814"/>
    </source>
</evidence>
<dbReference type="PANTHER" id="PTHR20857:SF15">
    <property type="entry name" value="THIAMINE-PHOSPHATE SYNTHASE"/>
    <property type="match status" value="1"/>
</dbReference>
<keyword evidence="6 10" id="KW-0784">Thiamine biosynthesis</keyword>
<keyword evidence="15" id="KW-1185">Reference proteome</keyword>
<feature type="binding site" evidence="10">
    <location>
        <position position="109"/>
    </location>
    <ligand>
        <name>4-amino-2-methyl-5-(diphosphooxymethyl)pyrimidine</name>
        <dbReference type="ChEBI" id="CHEBI:57841"/>
    </ligand>
</feature>
<dbReference type="Gene3D" id="3.20.20.70">
    <property type="entry name" value="Aldolase class I"/>
    <property type="match status" value="1"/>
</dbReference>
<dbReference type="GO" id="GO:0009229">
    <property type="term" value="P:thiamine diphosphate biosynthetic process"/>
    <property type="evidence" value="ECO:0007669"/>
    <property type="project" value="UniProtKB-UniRule"/>
</dbReference>
<evidence type="ECO:0000256" key="11">
    <source>
        <dbReference type="RuleBase" id="RU003826"/>
    </source>
</evidence>
<evidence type="ECO:0000256" key="4">
    <source>
        <dbReference type="ARBA" id="ARBA00022723"/>
    </source>
</evidence>
<keyword evidence="4 10" id="KW-0479">Metal-binding</keyword>
<dbReference type="GO" id="GO:0000287">
    <property type="term" value="F:magnesium ion binding"/>
    <property type="evidence" value="ECO:0007669"/>
    <property type="project" value="UniProtKB-UniRule"/>
</dbReference>
<name>A0A8E4AXA7_9PROT</name>
<evidence type="ECO:0000256" key="2">
    <source>
        <dbReference type="ARBA" id="ARBA00005165"/>
    </source>
</evidence>
<evidence type="ECO:0000256" key="10">
    <source>
        <dbReference type="HAMAP-Rule" id="MF_00097"/>
    </source>
</evidence>
<reference evidence="14" key="1">
    <citation type="journal article" date="2021" name="Arch. Microbiol.">
        <title>Methyloradius palustris gen. nov., sp. nov., a methanol-oxidizing bacterium isolated from snow.</title>
        <authorList>
            <person name="Miyadera T."/>
            <person name="Kojima H."/>
            <person name="Fukui M."/>
        </authorList>
    </citation>
    <scope>NUCLEOTIDE SEQUENCE</scope>
    <source>
        <strain evidence="14">Zm11</strain>
    </source>
</reference>
<dbReference type="KEGG" id="mpau:ZMTM_25150"/>
<dbReference type="UniPathway" id="UPA00060">
    <property type="reaction ID" value="UER00141"/>
</dbReference>
<feature type="binding site" evidence="10">
    <location>
        <position position="166"/>
    </location>
    <ligand>
        <name>2-[(2R,5Z)-2-carboxy-4-methylthiazol-5(2H)-ylidene]ethyl phosphate</name>
        <dbReference type="ChEBI" id="CHEBI:62899"/>
    </ligand>
</feature>
<comment type="pathway">
    <text evidence="2 10 12">Cofactor biosynthesis; thiamine diphosphate biosynthesis; thiamine phosphate from 4-amino-2-methyl-5-diphosphomethylpyrimidine and 4-methyl-5-(2-phosphoethyl)-thiazole: step 1/1.</text>
</comment>
<accession>A0A8E4AXA7</accession>
<dbReference type="GO" id="GO:0005737">
    <property type="term" value="C:cytoplasm"/>
    <property type="evidence" value="ECO:0007669"/>
    <property type="project" value="TreeGrafter"/>
</dbReference>
<evidence type="ECO:0000313" key="15">
    <source>
        <dbReference type="Proteomes" id="UP000826722"/>
    </source>
</evidence>
<dbReference type="InterPro" id="IPR013785">
    <property type="entry name" value="Aldolase_TIM"/>
</dbReference>
<dbReference type="EC" id="2.5.1.3" evidence="10"/>
<evidence type="ECO:0000256" key="3">
    <source>
        <dbReference type="ARBA" id="ARBA00022679"/>
    </source>
</evidence>
<evidence type="ECO:0000313" key="14">
    <source>
        <dbReference type="EMBL" id="BCM26256.1"/>
    </source>
</evidence>
<feature type="binding site" evidence="10">
    <location>
        <position position="71"/>
    </location>
    <ligand>
        <name>Mg(2+)</name>
        <dbReference type="ChEBI" id="CHEBI:18420"/>
    </ligand>
</feature>
<keyword evidence="5 10" id="KW-0460">Magnesium</keyword>
<dbReference type="FunFam" id="3.20.20.70:FF:000096">
    <property type="entry name" value="Thiamine-phosphate synthase"/>
    <property type="match status" value="1"/>
</dbReference>
<evidence type="ECO:0000256" key="5">
    <source>
        <dbReference type="ARBA" id="ARBA00022842"/>
    </source>
</evidence>
<dbReference type="GO" id="GO:0004789">
    <property type="term" value="F:thiamine-phosphate diphosphorylase activity"/>
    <property type="evidence" value="ECO:0007669"/>
    <property type="project" value="UniProtKB-UniRule"/>
</dbReference>
<feature type="binding site" evidence="10">
    <location>
        <position position="70"/>
    </location>
    <ligand>
        <name>4-amino-2-methyl-5-(diphosphooxymethyl)pyrimidine</name>
        <dbReference type="ChEBI" id="CHEBI:57841"/>
    </ligand>
</feature>
<sequence length="218" mass="23022">MKSKKIKGLYAVTADEANTEHLLSNAKAALSAGINVLQYRNKTASKQLAAEQAEALLLLCREYNVPLIINDDVELALKIDADGVHLGASDGNLRDARKKLGEDKIIGASCYNRLEIAQFAAQNGVDYVAFGACFVSGTKPNAPKADLKLFTQAKQVLDLPIVAIGGITLENAPSVIQAGADAIAVIGALWNVSDGSAGDAQAIQKTTQQFTQLFGQPI</sequence>
<feature type="domain" description="Thiamine phosphate synthase/TenI" evidence="13">
    <location>
        <begin position="9"/>
        <end position="189"/>
    </location>
</feature>
<dbReference type="HAMAP" id="MF_00097">
    <property type="entry name" value="TMP_synthase"/>
    <property type="match status" value="1"/>
</dbReference>
<evidence type="ECO:0000259" key="13">
    <source>
        <dbReference type="Pfam" id="PF02581"/>
    </source>
</evidence>
<dbReference type="RefSeq" id="WP_221764265.1">
    <property type="nucleotide sequence ID" value="NZ_AP024110.1"/>
</dbReference>
<gene>
    <name evidence="10 14" type="primary">thiE</name>
    <name evidence="14" type="ORF">ZMTM_25150</name>
</gene>
<feature type="binding site" evidence="10">
    <location>
        <position position="139"/>
    </location>
    <ligand>
        <name>4-amino-2-methyl-5-(diphosphooxymethyl)pyrimidine</name>
        <dbReference type="ChEBI" id="CHEBI:57841"/>
    </ligand>
</feature>
<feature type="binding site" evidence="10">
    <location>
        <position position="90"/>
    </location>
    <ligand>
        <name>Mg(2+)</name>
        <dbReference type="ChEBI" id="CHEBI:18420"/>
    </ligand>
</feature>
<dbReference type="Proteomes" id="UP000826722">
    <property type="component" value="Chromosome"/>
</dbReference>
<comment type="cofactor">
    <cofactor evidence="10">
        <name>Mg(2+)</name>
        <dbReference type="ChEBI" id="CHEBI:18420"/>
    </cofactor>
    <text evidence="10">Binds 1 Mg(2+) ion per subunit.</text>
</comment>
<dbReference type="NCBIfam" id="TIGR00693">
    <property type="entry name" value="thiE"/>
    <property type="match status" value="1"/>
</dbReference>
<evidence type="ECO:0000256" key="9">
    <source>
        <dbReference type="ARBA" id="ARBA00047883"/>
    </source>
</evidence>
<dbReference type="AlphaFoldDB" id="A0A8E4AXA7"/>
<feature type="binding site" evidence="10">
    <location>
        <begin position="38"/>
        <end position="42"/>
    </location>
    <ligand>
        <name>4-amino-2-methyl-5-(diphosphooxymethyl)pyrimidine</name>
        <dbReference type="ChEBI" id="CHEBI:57841"/>
    </ligand>
</feature>
<evidence type="ECO:0000256" key="7">
    <source>
        <dbReference type="ARBA" id="ARBA00047334"/>
    </source>
</evidence>
<evidence type="ECO:0000256" key="12">
    <source>
        <dbReference type="RuleBase" id="RU004253"/>
    </source>
</evidence>
<dbReference type="InterPro" id="IPR022998">
    <property type="entry name" value="ThiamineP_synth_TenI"/>
</dbReference>